<gene>
    <name evidence="1" type="ORF">GCM10025751_48720</name>
</gene>
<evidence type="ECO:0000313" key="1">
    <source>
        <dbReference type="EMBL" id="GAA5062012.1"/>
    </source>
</evidence>
<dbReference type="InterPro" id="IPR048925">
    <property type="entry name" value="RdfA"/>
</dbReference>
<organism evidence="1 2">
    <name type="scientific">Haladaptatus pallidirubidus</name>
    <dbReference type="NCBI Taxonomy" id="1008152"/>
    <lineage>
        <taxon>Archaea</taxon>
        <taxon>Methanobacteriati</taxon>
        <taxon>Methanobacteriota</taxon>
        <taxon>Stenosarchaea group</taxon>
        <taxon>Halobacteria</taxon>
        <taxon>Halobacteriales</taxon>
        <taxon>Haladaptataceae</taxon>
        <taxon>Haladaptatus</taxon>
    </lineage>
</organism>
<protein>
    <submittedName>
        <fullName evidence="1">Uncharacterized protein</fullName>
    </submittedName>
</protein>
<proteinExistence type="predicted"/>
<dbReference type="Pfam" id="PF21811">
    <property type="entry name" value="RdfA"/>
    <property type="match status" value="1"/>
</dbReference>
<comment type="caution">
    <text evidence="1">The sequence shown here is derived from an EMBL/GenBank/DDBJ whole genome shotgun (WGS) entry which is preliminary data.</text>
</comment>
<name>A0AAV3UPT9_9EURY</name>
<keyword evidence="2" id="KW-1185">Reference proteome</keyword>
<sequence length="229" mass="26303">MRESQTESFKNVSVYTDSMTERDSKNSFSVRSQTKVERLIEEYDLEGIGEELEQRWTEKGEERDSLRTLANVFNMRILEQAMRSVGMNPIEGEVENNYKLLTDENASRGVETEVRNRLEQEGIDIEALCKDFLTYQAIRTYLKDIREASLDLNTENRIERAQSSFGRLIGRTTAVVEQKLEQLKTANELTLGTFSVHTTVTIYCEDCKMQSNVNELLRTGGCKCDPNSK</sequence>
<evidence type="ECO:0000313" key="2">
    <source>
        <dbReference type="Proteomes" id="UP001501729"/>
    </source>
</evidence>
<accession>A0AAV3UPT9</accession>
<dbReference type="AlphaFoldDB" id="A0AAV3UPT9"/>
<dbReference type="EMBL" id="BAABKX010000022">
    <property type="protein sequence ID" value="GAA5062012.1"/>
    <property type="molecule type" value="Genomic_DNA"/>
</dbReference>
<reference evidence="1 2" key="1">
    <citation type="journal article" date="2019" name="Int. J. Syst. Evol. Microbiol.">
        <title>The Global Catalogue of Microorganisms (GCM) 10K type strain sequencing project: providing services to taxonomists for standard genome sequencing and annotation.</title>
        <authorList>
            <consortium name="The Broad Institute Genomics Platform"/>
            <consortium name="The Broad Institute Genome Sequencing Center for Infectious Disease"/>
            <person name="Wu L."/>
            <person name="Ma J."/>
        </authorList>
    </citation>
    <scope>NUCLEOTIDE SEQUENCE [LARGE SCALE GENOMIC DNA]</scope>
    <source>
        <strain evidence="1 2">JCM 17504</strain>
    </source>
</reference>
<dbReference type="Proteomes" id="UP001501729">
    <property type="component" value="Unassembled WGS sequence"/>
</dbReference>